<keyword evidence="3" id="KW-1185">Reference proteome</keyword>
<sequence>MGGSVKALQRAGEEVHRLRGARLSRPTGRTRYMRAGGACLWGRGHKNWWARPVPQKGKETPGAMPGRALWDSRPVVPRDWGPLSAVATITFAAQHSVAYCNHSLHAAPASPESAQPPSNTSAPLLPVAFTLPKLYPSPGRGSTAVVVASIAAAAALALAIAFIALVLLVRSRRLRSPCSQAAEGGLQGERSGRKLKKLRTFVSLESHLFRQSRLRRLGPLGSEEVEIGPVIGRGSFGRL</sequence>
<organism evidence="2 3">
    <name type="scientific">Coccomyxa subellipsoidea (strain C-169)</name>
    <name type="common">Green microalga</name>
    <dbReference type="NCBI Taxonomy" id="574566"/>
    <lineage>
        <taxon>Eukaryota</taxon>
        <taxon>Viridiplantae</taxon>
        <taxon>Chlorophyta</taxon>
        <taxon>core chlorophytes</taxon>
        <taxon>Trebouxiophyceae</taxon>
        <taxon>Trebouxiophyceae incertae sedis</taxon>
        <taxon>Coccomyxaceae</taxon>
        <taxon>Coccomyxa</taxon>
        <taxon>Coccomyxa subellipsoidea</taxon>
    </lineage>
</organism>
<dbReference type="GeneID" id="17036343"/>
<keyword evidence="1" id="KW-0472">Membrane</keyword>
<accession>I0YJ63</accession>
<dbReference type="KEGG" id="csl:COCSUDRAFT_60389"/>
<name>I0YJ63_COCSC</name>
<dbReference type="Proteomes" id="UP000007264">
    <property type="component" value="Unassembled WGS sequence"/>
</dbReference>
<dbReference type="RefSeq" id="XP_005642976.1">
    <property type="nucleotide sequence ID" value="XM_005642919.1"/>
</dbReference>
<keyword evidence="1" id="KW-0812">Transmembrane</keyword>
<proteinExistence type="predicted"/>
<dbReference type="EMBL" id="AGSI01000024">
    <property type="protein sequence ID" value="EIE18432.1"/>
    <property type="molecule type" value="Genomic_DNA"/>
</dbReference>
<feature type="transmembrane region" description="Helical" evidence="1">
    <location>
        <begin position="144"/>
        <end position="169"/>
    </location>
</feature>
<dbReference type="OrthoDB" id="10570425at2759"/>
<evidence type="ECO:0000313" key="2">
    <source>
        <dbReference type="EMBL" id="EIE18432.1"/>
    </source>
</evidence>
<protein>
    <submittedName>
        <fullName evidence="2">Uncharacterized protein</fullName>
    </submittedName>
</protein>
<evidence type="ECO:0000256" key="1">
    <source>
        <dbReference type="SAM" id="Phobius"/>
    </source>
</evidence>
<keyword evidence="1" id="KW-1133">Transmembrane helix</keyword>
<reference evidence="2 3" key="1">
    <citation type="journal article" date="2012" name="Genome Biol.">
        <title>The genome of the polar eukaryotic microalga coccomyxa subellipsoidea reveals traits of cold adaptation.</title>
        <authorList>
            <person name="Blanc G."/>
            <person name="Agarkova I."/>
            <person name="Grimwood J."/>
            <person name="Kuo A."/>
            <person name="Brueggeman A."/>
            <person name="Dunigan D."/>
            <person name="Gurnon J."/>
            <person name="Ladunga I."/>
            <person name="Lindquist E."/>
            <person name="Lucas S."/>
            <person name="Pangilinan J."/>
            <person name="Proschold T."/>
            <person name="Salamov A."/>
            <person name="Schmutz J."/>
            <person name="Weeks D."/>
            <person name="Yamada T."/>
            <person name="Claverie J.M."/>
            <person name="Grigoriev I."/>
            <person name="Van Etten J."/>
            <person name="Lomsadze A."/>
            <person name="Borodovsky M."/>
        </authorList>
    </citation>
    <scope>NUCLEOTIDE SEQUENCE [LARGE SCALE GENOMIC DNA]</scope>
    <source>
        <strain evidence="2 3">C-169</strain>
    </source>
</reference>
<comment type="caution">
    <text evidence="2">The sequence shown here is derived from an EMBL/GenBank/DDBJ whole genome shotgun (WGS) entry which is preliminary data.</text>
</comment>
<evidence type="ECO:0000313" key="3">
    <source>
        <dbReference type="Proteomes" id="UP000007264"/>
    </source>
</evidence>
<gene>
    <name evidence="2" type="ORF">COCSUDRAFT_60389</name>
</gene>
<dbReference type="AlphaFoldDB" id="I0YJ63"/>